<gene>
    <name evidence="2" type="ORF">B0H17DRAFT_1092420</name>
</gene>
<sequence>MMPTMRTTPSPTLWTLSEARSHSTMERRTCGFMSRHKSNMGPGISPWSSRKLCCVMRGLLQLSRTSRRASRKTMRSRGSSARPCLWPTKSRSSAQLLLTLLVVVS</sequence>
<evidence type="ECO:0000313" key="3">
    <source>
        <dbReference type="Proteomes" id="UP001221757"/>
    </source>
</evidence>
<comment type="caution">
    <text evidence="2">The sequence shown here is derived from an EMBL/GenBank/DDBJ whole genome shotgun (WGS) entry which is preliminary data.</text>
</comment>
<name>A0AAD7CTS1_MYCRO</name>
<reference evidence="2" key="1">
    <citation type="submission" date="2023-03" db="EMBL/GenBank/DDBJ databases">
        <title>Massive genome expansion in bonnet fungi (Mycena s.s.) driven by repeated elements and novel gene families across ecological guilds.</title>
        <authorList>
            <consortium name="Lawrence Berkeley National Laboratory"/>
            <person name="Harder C.B."/>
            <person name="Miyauchi S."/>
            <person name="Viragh M."/>
            <person name="Kuo A."/>
            <person name="Thoen E."/>
            <person name="Andreopoulos B."/>
            <person name="Lu D."/>
            <person name="Skrede I."/>
            <person name="Drula E."/>
            <person name="Henrissat B."/>
            <person name="Morin E."/>
            <person name="Kohler A."/>
            <person name="Barry K."/>
            <person name="LaButti K."/>
            <person name="Morin E."/>
            <person name="Salamov A."/>
            <person name="Lipzen A."/>
            <person name="Mereny Z."/>
            <person name="Hegedus B."/>
            <person name="Baldrian P."/>
            <person name="Stursova M."/>
            <person name="Weitz H."/>
            <person name="Taylor A."/>
            <person name="Grigoriev I.V."/>
            <person name="Nagy L.G."/>
            <person name="Martin F."/>
            <person name="Kauserud H."/>
        </authorList>
    </citation>
    <scope>NUCLEOTIDE SEQUENCE</scope>
    <source>
        <strain evidence="2">CBHHK067</strain>
    </source>
</reference>
<organism evidence="2 3">
    <name type="scientific">Mycena rosella</name>
    <name type="common">Pink bonnet</name>
    <name type="synonym">Agaricus rosellus</name>
    <dbReference type="NCBI Taxonomy" id="1033263"/>
    <lineage>
        <taxon>Eukaryota</taxon>
        <taxon>Fungi</taxon>
        <taxon>Dikarya</taxon>
        <taxon>Basidiomycota</taxon>
        <taxon>Agaricomycotina</taxon>
        <taxon>Agaricomycetes</taxon>
        <taxon>Agaricomycetidae</taxon>
        <taxon>Agaricales</taxon>
        <taxon>Marasmiineae</taxon>
        <taxon>Mycenaceae</taxon>
        <taxon>Mycena</taxon>
    </lineage>
</organism>
<accession>A0AAD7CTS1</accession>
<evidence type="ECO:0000256" key="1">
    <source>
        <dbReference type="SAM" id="MobiDB-lite"/>
    </source>
</evidence>
<evidence type="ECO:0000313" key="2">
    <source>
        <dbReference type="EMBL" id="KAJ7663651.1"/>
    </source>
</evidence>
<dbReference type="AlphaFoldDB" id="A0AAD7CTS1"/>
<protein>
    <submittedName>
        <fullName evidence="2">Uncharacterized protein</fullName>
    </submittedName>
</protein>
<proteinExistence type="predicted"/>
<dbReference type="Proteomes" id="UP001221757">
    <property type="component" value="Unassembled WGS sequence"/>
</dbReference>
<dbReference type="EMBL" id="JARKIE010000229">
    <property type="protein sequence ID" value="KAJ7663651.1"/>
    <property type="molecule type" value="Genomic_DNA"/>
</dbReference>
<feature type="region of interest" description="Disordered" evidence="1">
    <location>
        <begin position="65"/>
        <end position="85"/>
    </location>
</feature>
<feature type="compositionally biased region" description="Basic residues" evidence="1">
    <location>
        <begin position="65"/>
        <end position="75"/>
    </location>
</feature>
<keyword evidence="3" id="KW-1185">Reference proteome</keyword>